<comment type="subcellular location">
    <subcellularLocation>
        <location evidence="1">Nucleus</location>
    </subcellularLocation>
</comment>
<evidence type="ECO:0000256" key="6">
    <source>
        <dbReference type="ARBA" id="ARBA00023242"/>
    </source>
</evidence>
<feature type="domain" description="Histone-binding protein RBBP4-like N-terminal" evidence="8">
    <location>
        <begin position="15"/>
        <end position="86"/>
    </location>
</feature>
<keyword evidence="4" id="KW-0677">Repeat</keyword>
<evidence type="ECO:0000256" key="7">
    <source>
        <dbReference type="PROSITE-ProRule" id="PRU00221"/>
    </source>
</evidence>
<keyword evidence="3 7" id="KW-0853">WD repeat</keyword>
<evidence type="ECO:0000313" key="9">
    <source>
        <dbReference type="EMBL" id="OWM80423.1"/>
    </source>
</evidence>
<dbReference type="EMBL" id="MTKT01002229">
    <property type="protein sequence ID" value="OWM80423.1"/>
    <property type="molecule type" value="Genomic_DNA"/>
</dbReference>
<dbReference type="PROSITE" id="PS50294">
    <property type="entry name" value="WD_REPEATS_REGION"/>
    <property type="match status" value="2"/>
</dbReference>
<reference evidence="9" key="2">
    <citation type="submission" date="2017-06" db="EMBL/GenBank/DDBJ databases">
        <title>The pomegranate genome and the genomics of punicalagin biosynthesis.</title>
        <authorList>
            <person name="Xu C."/>
        </authorList>
    </citation>
    <scope>NUCLEOTIDE SEQUENCE [LARGE SCALE GENOMIC DNA]</scope>
    <source>
        <tissue evidence="9">Fresh leaf</tissue>
    </source>
</reference>
<dbReference type="PROSITE" id="PS00678">
    <property type="entry name" value="WD_REPEATS_1"/>
    <property type="match status" value="2"/>
</dbReference>
<dbReference type="InterPro" id="IPR036322">
    <property type="entry name" value="WD40_repeat_dom_sf"/>
</dbReference>
<dbReference type="Proteomes" id="UP000233551">
    <property type="component" value="Unassembled WGS sequence"/>
</dbReference>
<sequence>MAEDGDAADLSQLEEEFAVWKKNAPILYDLVISHALEWPSLTVHWSPSPPQPYADDPSFAVQGLVLGTHTSDDAPNFLLVANAILPIESALEGSGGTNLSIPKVEITQKIRMDGEVNRARFMPQNSALVAVKTNSSEVYMVDCSKLAEKENKEAFDPEIRLRGHDEEGYGLSWSPLKSGYLLSASHDKKICLWDISAVAEAKVLDAMHIYEGHENAVGDASWHLKNENIFGSVSDDCQLMIWDLRTNKAEKCVKAHENEVNSLSFNSYNEWIMATASSDMTVALFDMRKLTLPLHVLSGHEGEVLQVEWDPNHEAVLASSSEDRRLMIWDLYRIGDEQQEGDASDGPPELLFSHGGHKAKISDFAWNKHNPWVISSVAEDNAVQIWQMAESIYREDDLLPTDE</sequence>
<organism evidence="9 11">
    <name type="scientific">Punica granatum</name>
    <name type="common">Pomegranate</name>
    <dbReference type="NCBI Taxonomy" id="22663"/>
    <lineage>
        <taxon>Eukaryota</taxon>
        <taxon>Viridiplantae</taxon>
        <taxon>Streptophyta</taxon>
        <taxon>Embryophyta</taxon>
        <taxon>Tracheophyta</taxon>
        <taxon>Spermatophyta</taxon>
        <taxon>Magnoliopsida</taxon>
        <taxon>eudicotyledons</taxon>
        <taxon>Gunneridae</taxon>
        <taxon>Pentapetalae</taxon>
        <taxon>rosids</taxon>
        <taxon>malvids</taxon>
        <taxon>Myrtales</taxon>
        <taxon>Lythraceae</taxon>
        <taxon>Punica</taxon>
    </lineage>
</organism>
<dbReference type="Gene3D" id="2.130.10.10">
    <property type="entry name" value="YVTN repeat-like/Quinoprotein amine dehydrogenase"/>
    <property type="match status" value="1"/>
</dbReference>
<reference evidence="11" key="1">
    <citation type="journal article" date="2017" name="Plant J.">
        <title>The pomegranate (Punica granatum L.) genome and the genomics of punicalagin biosynthesis.</title>
        <authorList>
            <person name="Qin G."/>
            <person name="Xu C."/>
            <person name="Ming R."/>
            <person name="Tang H."/>
            <person name="Guyot R."/>
            <person name="Kramer E.M."/>
            <person name="Hu Y."/>
            <person name="Yi X."/>
            <person name="Qi Y."/>
            <person name="Xu X."/>
            <person name="Gao Z."/>
            <person name="Pan H."/>
            <person name="Jian J."/>
            <person name="Tian Y."/>
            <person name="Yue Z."/>
            <person name="Xu Y."/>
        </authorList>
    </citation>
    <scope>NUCLEOTIDE SEQUENCE [LARGE SCALE GENOMIC DNA]</scope>
    <source>
        <strain evidence="11">cv. Dabenzi</strain>
    </source>
</reference>
<dbReference type="PROSITE" id="PS50082">
    <property type="entry name" value="WD_REPEATS_2"/>
    <property type="match status" value="4"/>
</dbReference>
<evidence type="ECO:0000256" key="1">
    <source>
        <dbReference type="ARBA" id="ARBA00004123"/>
    </source>
</evidence>
<evidence type="ECO:0000313" key="12">
    <source>
        <dbReference type="Proteomes" id="UP000233551"/>
    </source>
</evidence>
<dbReference type="InterPro" id="IPR015943">
    <property type="entry name" value="WD40/YVTN_repeat-like_dom_sf"/>
</dbReference>
<dbReference type="InterPro" id="IPR019775">
    <property type="entry name" value="WD40_repeat_CS"/>
</dbReference>
<dbReference type="GeneID" id="116194497"/>
<dbReference type="Proteomes" id="UP000197138">
    <property type="component" value="Unassembled WGS sequence"/>
</dbReference>
<dbReference type="GO" id="GO:0006325">
    <property type="term" value="P:chromatin organization"/>
    <property type="evidence" value="ECO:0007669"/>
    <property type="project" value="UniProtKB-KW"/>
</dbReference>
<dbReference type="GO" id="GO:0005634">
    <property type="term" value="C:nucleus"/>
    <property type="evidence" value="ECO:0007669"/>
    <property type="project" value="UniProtKB-SubCell"/>
</dbReference>
<dbReference type="EMBL" id="PGOL01001890">
    <property type="protein sequence ID" value="PKI52847.1"/>
    <property type="molecule type" value="Genomic_DNA"/>
</dbReference>
<feature type="repeat" description="WD" evidence="7">
    <location>
        <begin position="161"/>
        <end position="203"/>
    </location>
</feature>
<name>A0A218X666_PUNGR</name>
<dbReference type="SUPFAM" id="SSF50978">
    <property type="entry name" value="WD40 repeat-like"/>
    <property type="match status" value="1"/>
</dbReference>
<gene>
    <name evidence="9" type="ORF">CDL15_Pgr019703</name>
    <name evidence="10" type="ORF">CRG98_026678</name>
</gene>
<evidence type="ECO:0000259" key="8">
    <source>
        <dbReference type="Pfam" id="PF12265"/>
    </source>
</evidence>
<accession>A0A218X666</accession>
<keyword evidence="5" id="KW-0156">Chromatin regulator</keyword>
<protein>
    <recommendedName>
        <fullName evidence="8">Histone-binding protein RBBP4-like N-terminal domain-containing protein</fullName>
    </recommendedName>
</protein>
<dbReference type="Pfam" id="PF12265">
    <property type="entry name" value="CAF1C_H4-bd"/>
    <property type="match status" value="1"/>
</dbReference>
<dbReference type="STRING" id="22663.A0A218X666"/>
<dbReference type="Pfam" id="PF00400">
    <property type="entry name" value="WD40"/>
    <property type="match status" value="5"/>
</dbReference>
<evidence type="ECO:0000256" key="2">
    <source>
        <dbReference type="ARBA" id="ARBA00009341"/>
    </source>
</evidence>
<feature type="repeat" description="WD" evidence="7">
    <location>
        <begin position="253"/>
        <end position="288"/>
    </location>
</feature>
<evidence type="ECO:0000256" key="4">
    <source>
        <dbReference type="ARBA" id="ARBA00022737"/>
    </source>
</evidence>
<keyword evidence="12" id="KW-1185">Reference proteome</keyword>
<evidence type="ECO:0000256" key="3">
    <source>
        <dbReference type="ARBA" id="ARBA00022574"/>
    </source>
</evidence>
<dbReference type="InterPro" id="IPR050459">
    <property type="entry name" value="WD_repeat_RBAP46/RBAP48/MSI1"/>
</dbReference>
<dbReference type="AlphaFoldDB" id="A0A218X666"/>
<evidence type="ECO:0000256" key="5">
    <source>
        <dbReference type="ARBA" id="ARBA00022853"/>
    </source>
</evidence>
<reference evidence="10 12" key="3">
    <citation type="submission" date="2017-11" db="EMBL/GenBank/DDBJ databases">
        <title>De-novo sequencing of pomegranate (Punica granatum L.) genome.</title>
        <authorList>
            <person name="Akparov Z."/>
            <person name="Amiraslanov A."/>
            <person name="Hajiyeva S."/>
            <person name="Abbasov M."/>
            <person name="Kaur K."/>
            <person name="Hamwieh A."/>
            <person name="Solovyev V."/>
            <person name="Salamov A."/>
            <person name="Braich B."/>
            <person name="Kosarev P."/>
            <person name="Mahmoud A."/>
            <person name="Hajiyev E."/>
            <person name="Babayeva S."/>
            <person name="Izzatullayeva V."/>
            <person name="Mammadov A."/>
            <person name="Mammadov A."/>
            <person name="Sharifova S."/>
            <person name="Ojaghi J."/>
            <person name="Eynullazada K."/>
            <person name="Bayramov B."/>
            <person name="Abdulazimova A."/>
            <person name="Shahmuradov I."/>
        </authorList>
    </citation>
    <scope>NUCLEOTIDE SEQUENCE [LARGE SCALE GENOMIC DNA]</scope>
    <source>
        <strain evidence="10">AG2017</strain>
        <strain evidence="12">cv. AG2017</strain>
        <tissue evidence="10">Leaf</tissue>
    </source>
</reference>
<dbReference type="FunFam" id="2.130.10.10:FF:000512">
    <property type="entry name" value="WD-40 repeat-containing protein MSI1"/>
    <property type="match status" value="1"/>
</dbReference>
<evidence type="ECO:0000313" key="10">
    <source>
        <dbReference type="EMBL" id="PKI52847.1"/>
    </source>
</evidence>
<feature type="repeat" description="WD" evidence="7">
    <location>
        <begin position="297"/>
        <end position="331"/>
    </location>
</feature>
<dbReference type="SMART" id="SM00320">
    <property type="entry name" value="WD40"/>
    <property type="match status" value="5"/>
</dbReference>
<keyword evidence="6" id="KW-0539">Nucleus</keyword>
<feature type="repeat" description="WD" evidence="7">
    <location>
        <begin position="210"/>
        <end position="252"/>
    </location>
</feature>
<dbReference type="InterPro" id="IPR001680">
    <property type="entry name" value="WD40_rpt"/>
</dbReference>
<comment type="similarity">
    <text evidence="2">Belongs to the WD repeat RBAP46/RBAP48/MSI1 family.</text>
</comment>
<dbReference type="PANTHER" id="PTHR22850">
    <property type="entry name" value="WD40 REPEAT FAMILY"/>
    <property type="match status" value="1"/>
</dbReference>
<comment type="caution">
    <text evidence="9">The sequence shown here is derived from an EMBL/GenBank/DDBJ whole genome shotgun (WGS) entry which is preliminary data.</text>
</comment>
<dbReference type="InterPro" id="IPR020472">
    <property type="entry name" value="WD40_PAC1"/>
</dbReference>
<evidence type="ECO:0000313" key="11">
    <source>
        <dbReference type="Proteomes" id="UP000197138"/>
    </source>
</evidence>
<dbReference type="OrthoDB" id="427795at2759"/>
<proteinExistence type="inferred from homology"/>
<dbReference type="InterPro" id="IPR022052">
    <property type="entry name" value="Histone-bd_RBBP4-like_N"/>
</dbReference>
<dbReference type="PRINTS" id="PR00320">
    <property type="entry name" value="GPROTEINBRPT"/>
</dbReference>